<evidence type="ECO:0000256" key="13">
    <source>
        <dbReference type="ARBA" id="ARBA00048552"/>
    </source>
</evidence>
<evidence type="ECO:0000313" key="19">
    <source>
        <dbReference type="Proteomes" id="UP001497497"/>
    </source>
</evidence>
<gene>
    <name evidence="18" type="ORF">GSLYS_00013965001</name>
</gene>
<evidence type="ECO:0000256" key="9">
    <source>
        <dbReference type="ARBA" id="ARBA00022833"/>
    </source>
</evidence>
<dbReference type="Pfam" id="PF05000">
    <property type="entry name" value="RNA_pol_Rpb1_4"/>
    <property type="match status" value="1"/>
</dbReference>
<dbReference type="Pfam" id="PF04998">
    <property type="entry name" value="RNA_pol_Rpb1_5"/>
    <property type="match status" value="1"/>
</dbReference>
<dbReference type="InterPro" id="IPR042102">
    <property type="entry name" value="RNA_pol_Rpb1_3_sf"/>
</dbReference>
<name>A0AAV2I194_LYMST</name>
<feature type="compositionally biased region" description="Basic and acidic residues" evidence="16">
    <location>
        <begin position="221"/>
        <end position="236"/>
    </location>
</feature>
<dbReference type="SUPFAM" id="SSF64484">
    <property type="entry name" value="beta and beta-prime subunits of DNA dependent RNA-polymerase"/>
    <property type="match status" value="1"/>
</dbReference>
<evidence type="ECO:0000256" key="14">
    <source>
        <dbReference type="ARBA" id="ARBA00053996"/>
    </source>
</evidence>
<dbReference type="PANTHER" id="PTHR19376:SF11">
    <property type="entry name" value="DNA-DIRECTED RNA POLYMERASE I SUBUNIT RPA1"/>
    <property type="match status" value="1"/>
</dbReference>
<dbReference type="Gene3D" id="6.20.50.80">
    <property type="match status" value="1"/>
</dbReference>
<keyword evidence="8" id="KW-0479">Metal-binding</keyword>
<evidence type="ECO:0000256" key="5">
    <source>
        <dbReference type="ARBA" id="ARBA00022553"/>
    </source>
</evidence>
<dbReference type="InterPro" id="IPR000722">
    <property type="entry name" value="RNA_pol_asu"/>
</dbReference>
<dbReference type="InterPro" id="IPR007081">
    <property type="entry name" value="RNA_pol_Rpb1_5"/>
</dbReference>
<dbReference type="EMBL" id="CAXITT010000377">
    <property type="protein sequence ID" value="CAL1540316.1"/>
    <property type="molecule type" value="Genomic_DNA"/>
</dbReference>
<evidence type="ECO:0000256" key="6">
    <source>
        <dbReference type="ARBA" id="ARBA00022679"/>
    </source>
</evidence>
<dbReference type="CDD" id="cd02735">
    <property type="entry name" value="RNAP_I_Rpa1_C"/>
    <property type="match status" value="1"/>
</dbReference>
<feature type="domain" description="RNA polymerase N-terminal" evidence="17">
    <location>
        <begin position="337"/>
        <end position="670"/>
    </location>
</feature>
<feature type="compositionally biased region" description="Acidic residues" evidence="16">
    <location>
        <begin position="1436"/>
        <end position="1446"/>
    </location>
</feature>
<dbReference type="InterPro" id="IPR007066">
    <property type="entry name" value="RNA_pol_Rpb1_3"/>
</dbReference>
<comment type="subcellular location">
    <subcellularLocation>
        <location evidence="1">Nucleus</location>
        <location evidence="1">Nucleolus</location>
    </subcellularLocation>
</comment>
<dbReference type="Proteomes" id="UP001497497">
    <property type="component" value="Unassembled WGS sequence"/>
</dbReference>
<dbReference type="Gene3D" id="3.30.70.2850">
    <property type="match status" value="1"/>
</dbReference>
<evidence type="ECO:0000259" key="17">
    <source>
        <dbReference type="SMART" id="SM00663"/>
    </source>
</evidence>
<protein>
    <recommendedName>
        <fullName evidence="15">DNA-directed RNA polymerase subunit</fullName>
        <ecNumber evidence="15">2.7.7.6</ecNumber>
    </recommendedName>
</protein>
<sequence length="1741" mass="196513">MDSFHWILNNVDFRFYSKSEILQLSVKEIFNPQTFDVLQNPVIGGLHDIALGPCRRDERCESCGQSEKNCPGHFGHIKLPVLLFNPILFKVLLKLLKGSCMCCHRIKLPLIHIKLYTYQLELLERGLLVEAQDLEEKFLNCEKSENVAFQEMQDYVRDVLHGHKTTGHVLSKNVITLHQIAVRTILNAFTSSKSVCLHCQTRNRTLKAEYNRTIVGTMIEERSKNKTDKTKVKKDQEENEVDANGDDAVEMDDRQTSQAADENSEQDKLDSGLDPVPVEAQLQTELDHFIKSKHKRCILSPNVAREHVRLVWEHGKEFLQKLFPFLAKVNGAEVPTDVFFLDVIPVPPSRFRPLSIMKERKYEHPQTANLSNVLRECVTLKDLLQTYSKRIENVLDGNVQGLTVQDTNENMTVHVQKIMASWLRLQSRVNIVLDNELDKLTQDSCIGVRQLLEKKEGLLRMHMMGKRVNYAARSVISPDPYIATNEIGVPMVFASKLTFPQRVTPWNVHQLRQMVINGPLIYPGAVSVINEDGTVTKLNPANASQREAIAKQLLVPDQKVAGSKTVCRHLINGDLLLLNRQPTLHRPSMQAHKARVLPAIKTLRMHYSNCKAYNADFDGDEMNAHFPQCELSRAEASYLALTDYNYLVPKDSTPLAGLIQDHMVSGVALTIRGRFFSRRDYCGLVWSAMNDWREKIDLLPPTIIRPDVLWSGKQVISTILLNIIPKGKGLINLKGKAKIPEKSWTPWVDRHNSASLPLHMAGLESETLGESTVIIRHGELLQGVLDKAHYGPSSYGLVHGCYELYGGEVAGKLLTYLGRLFTSYLQMSGFSMGVGDILVQKKGNRRRKSLIKKSQNLGKEAAMKAFGLSPQTDDLDLLLELKKAHFDKDGLKMAELDMCMKGETDRVQDDIAKSIMPSTLEKGFPENSLQLMVQSGAKGSPVNCMQISCLLGQIELEGRRPPLMLSGRSLPSFLPYDVSPKAGGFVTGRFLTGIRPQEYFFHCMAGREGLIDTAVKTSRSGYLQRCLVKHLEGLMVNYDLTVRDNDGGLVQFYYGEDGLEPVRSPYLQPSQFPFLTENLHVLLSNSSDPWLTSANRKEIRKNWKRISKWRANSTEHGDWHNRNSGFIQFCKEQEPSESNQVKIVTKGKYSGRSVAAKKLCKLWEEMDEEERQRLSPKIGCPDPVMAKYQPHSQPDVMGEKFRHLLNVYCKKSFHQIASQLSLNLNPEAFKSAMNKKLVQALADPGEAVGLVCAQSIGEPSTQMTLNTFHFAGRGEMNVTLGIPRLREILMTASARIKTPSMDIPVQPGPDNRVKAERLYRHLNKITMDRVVEHVKVKIYSTCSNNGSNLGNSKMFEARIKFLPHRNYKEFTNLTPKTIMKFVVKHFVVMVDNNVTKENTILERASLLSSGRLRRTADKEGEGAENKVDGNAKTINADEDLDIDANDGDATAVKEQLRQQDTQGYEGEEEEQKEVQIEDNDSGESDKESSESDEDASNNSDVEKASKKEMTKEANDLVTKEGNDLVTQALMHGFVHEFKMDEKKYRSCEITFSYEQSRLQLDVRMLLKKTIQSAVLHQVKGINQAFLSEEKENGETVLHLKTEGVNIQEMFKYPETLDLDKIYSNCIHTIAQVYGIEAANRVIIKEIQNVFGAYGITVDYHHLSLLADYMTSRGQYDAFNRRDFMYNTSPFQKMTFETTMNFLLDACVLGSVDSLKSPSASLIVGKVVGVGTGCFDILDPLR</sequence>
<evidence type="ECO:0000313" key="18">
    <source>
        <dbReference type="EMBL" id="CAL1540316.1"/>
    </source>
</evidence>
<dbReference type="FunFam" id="2.40.40.20:FF:000019">
    <property type="entry name" value="DNA-directed RNA polymerase II subunit RPB1"/>
    <property type="match status" value="1"/>
</dbReference>
<comment type="catalytic activity">
    <reaction evidence="13 15">
        <text>RNA(n) + a ribonucleoside 5'-triphosphate = RNA(n+1) + diphosphate</text>
        <dbReference type="Rhea" id="RHEA:21248"/>
        <dbReference type="Rhea" id="RHEA-COMP:14527"/>
        <dbReference type="Rhea" id="RHEA-COMP:17342"/>
        <dbReference type="ChEBI" id="CHEBI:33019"/>
        <dbReference type="ChEBI" id="CHEBI:61557"/>
        <dbReference type="ChEBI" id="CHEBI:140395"/>
        <dbReference type="EC" id="2.7.7.6"/>
    </reaction>
</comment>
<dbReference type="Gene3D" id="2.40.40.20">
    <property type="match status" value="1"/>
</dbReference>
<keyword evidence="7 15" id="KW-0548">Nucleotidyltransferase</keyword>
<evidence type="ECO:0000256" key="8">
    <source>
        <dbReference type="ARBA" id="ARBA00022723"/>
    </source>
</evidence>
<evidence type="ECO:0000256" key="1">
    <source>
        <dbReference type="ARBA" id="ARBA00004604"/>
    </source>
</evidence>
<dbReference type="InterPro" id="IPR044893">
    <property type="entry name" value="RNA_pol_Rpb1_clamp_domain"/>
</dbReference>
<dbReference type="InterPro" id="IPR007080">
    <property type="entry name" value="RNA_pol_Rpb1_1"/>
</dbReference>
<keyword evidence="6 15" id="KW-0808">Transferase</keyword>
<dbReference type="PANTHER" id="PTHR19376">
    <property type="entry name" value="DNA-DIRECTED RNA POLYMERASE"/>
    <property type="match status" value="1"/>
</dbReference>
<dbReference type="Pfam" id="PF00623">
    <property type="entry name" value="RNA_pol_Rpb1_2"/>
    <property type="match status" value="1"/>
</dbReference>
<keyword evidence="11 15" id="KW-0804">Transcription</keyword>
<dbReference type="Gene3D" id="1.10.150.390">
    <property type="match status" value="1"/>
</dbReference>
<feature type="compositionally biased region" description="Basic and acidic residues" evidence="16">
    <location>
        <begin position="1414"/>
        <end position="1429"/>
    </location>
</feature>
<dbReference type="Pfam" id="PF04983">
    <property type="entry name" value="RNA_pol_Rpb1_3"/>
    <property type="match status" value="1"/>
</dbReference>
<dbReference type="GO" id="GO:0003677">
    <property type="term" value="F:DNA binding"/>
    <property type="evidence" value="ECO:0007669"/>
    <property type="project" value="InterPro"/>
</dbReference>
<feature type="region of interest" description="Disordered" evidence="16">
    <location>
        <begin position="1411"/>
        <end position="1515"/>
    </location>
</feature>
<dbReference type="Pfam" id="PF04997">
    <property type="entry name" value="RNA_pol_Rpb1_1"/>
    <property type="match status" value="1"/>
</dbReference>
<keyword evidence="19" id="KW-1185">Reference proteome</keyword>
<reference evidence="18 19" key="1">
    <citation type="submission" date="2024-04" db="EMBL/GenBank/DDBJ databases">
        <authorList>
            <consortium name="Genoscope - CEA"/>
            <person name="William W."/>
        </authorList>
    </citation>
    <scope>NUCLEOTIDE SEQUENCE [LARGE SCALE GENOMIC DNA]</scope>
</reference>
<dbReference type="GO" id="GO:0046872">
    <property type="term" value="F:metal ion binding"/>
    <property type="evidence" value="ECO:0007669"/>
    <property type="project" value="UniProtKB-KW"/>
</dbReference>
<evidence type="ECO:0000256" key="16">
    <source>
        <dbReference type="SAM" id="MobiDB-lite"/>
    </source>
</evidence>
<accession>A0AAV2I194</accession>
<evidence type="ECO:0000256" key="4">
    <source>
        <dbReference type="ARBA" id="ARBA00022478"/>
    </source>
</evidence>
<dbReference type="Gene3D" id="6.10.250.2940">
    <property type="match status" value="1"/>
</dbReference>
<evidence type="ECO:0000256" key="10">
    <source>
        <dbReference type="ARBA" id="ARBA00022842"/>
    </source>
</evidence>
<dbReference type="GO" id="GO:0005736">
    <property type="term" value="C:RNA polymerase I complex"/>
    <property type="evidence" value="ECO:0007669"/>
    <property type="project" value="UniProtKB-ARBA"/>
</dbReference>
<dbReference type="EC" id="2.7.7.6" evidence="15"/>
<dbReference type="Gene3D" id="1.10.274.100">
    <property type="entry name" value="RNA polymerase Rpb1, domain 3"/>
    <property type="match status" value="1"/>
</dbReference>
<comment type="function">
    <text evidence="14">DNA-dependent RNA polymerase catalyzes the transcription of DNA into RNA using the four ribonucleoside triphosphates as substrates. Largest and catalytic core component of RNA polymerase I which synthesizes ribosomal RNA precursors. Forms the polymerase active center together with the second largest subunit. A single stranded DNA template strand of the promoter is positioned within the central active site cleft of Pol I. A bridging helix emanates from RPA1 and crosses the cleft near the catalytic site and is thought to promote translocation of Pol I by acting as a ratchet that moves the RNA-DNA hybrid through the active site by switching from straight to bent conformations at each step of nucleotide addition.</text>
</comment>
<dbReference type="InterPro" id="IPR038120">
    <property type="entry name" value="Rpb1_funnel_sf"/>
</dbReference>
<keyword evidence="10" id="KW-0460">Magnesium</keyword>
<proteinExistence type="inferred from homology"/>
<keyword evidence="4 15" id="KW-0240">DNA-directed RNA polymerase</keyword>
<dbReference type="InterPro" id="IPR006592">
    <property type="entry name" value="RNA_pol_N"/>
</dbReference>
<comment type="caution">
    <text evidence="18">The sequence shown here is derived from an EMBL/GenBank/DDBJ whole genome shotgun (WGS) entry which is preliminary data.</text>
</comment>
<organism evidence="18 19">
    <name type="scientific">Lymnaea stagnalis</name>
    <name type="common">Great pond snail</name>
    <name type="synonym">Helix stagnalis</name>
    <dbReference type="NCBI Taxonomy" id="6523"/>
    <lineage>
        <taxon>Eukaryota</taxon>
        <taxon>Metazoa</taxon>
        <taxon>Spiralia</taxon>
        <taxon>Lophotrochozoa</taxon>
        <taxon>Mollusca</taxon>
        <taxon>Gastropoda</taxon>
        <taxon>Heterobranchia</taxon>
        <taxon>Euthyneura</taxon>
        <taxon>Panpulmonata</taxon>
        <taxon>Hygrophila</taxon>
        <taxon>Lymnaeoidea</taxon>
        <taxon>Lymnaeidae</taxon>
        <taxon>Lymnaea</taxon>
    </lineage>
</organism>
<dbReference type="InterPro" id="IPR047107">
    <property type="entry name" value="DNA-dir_RNA_pol1_lsu_C"/>
</dbReference>
<dbReference type="Gene3D" id="1.10.132.30">
    <property type="match status" value="1"/>
</dbReference>
<dbReference type="FunFam" id="1.10.274.100:FF:000012">
    <property type="entry name" value="DNA-directed RNA polymerase subunit"/>
    <property type="match status" value="1"/>
</dbReference>
<dbReference type="InterPro" id="IPR045867">
    <property type="entry name" value="DNA-dir_RpoC_beta_prime"/>
</dbReference>
<dbReference type="CDD" id="cd01435">
    <property type="entry name" value="RNAP_I_RPA1_N"/>
    <property type="match status" value="1"/>
</dbReference>
<keyword evidence="9" id="KW-0862">Zinc</keyword>
<feature type="compositionally biased region" description="Basic and acidic residues" evidence="16">
    <location>
        <begin position="1500"/>
        <end position="1515"/>
    </location>
</feature>
<evidence type="ECO:0000256" key="11">
    <source>
        <dbReference type="ARBA" id="ARBA00023163"/>
    </source>
</evidence>
<evidence type="ECO:0000256" key="15">
    <source>
        <dbReference type="RuleBase" id="RU004279"/>
    </source>
</evidence>
<dbReference type="SMART" id="SM00663">
    <property type="entry name" value="RPOLA_N"/>
    <property type="match status" value="1"/>
</dbReference>
<dbReference type="GO" id="GO:0006351">
    <property type="term" value="P:DNA-templated transcription"/>
    <property type="evidence" value="ECO:0007669"/>
    <property type="project" value="InterPro"/>
</dbReference>
<comment type="similarity">
    <text evidence="2 15">Belongs to the RNA polymerase beta' chain family.</text>
</comment>
<evidence type="ECO:0000256" key="2">
    <source>
        <dbReference type="ARBA" id="ARBA00006460"/>
    </source>
</evidence>
<keyword evidence="5" id="KW-0597">Phosphoprotein</keyword>
<feature type="compositionally biased region" description="Acidic residues" evidence="16">
    <location>
        <begin position="237"/>
        <end position="250"/>
    </location>
</feature>
<dbReference type="Gene3D" id="3.30.1490.180">
    <property type="entry name" value="RNA polymerase ii"/>
    <property type="match status" value="1"/>
</dbReference>
<dbReference type="InterPro" id="IPR007083">
    <property type="entry name" value="RNA_pol_Rpb1_4"/>
</dbReference>
<evidence type="ECO:0000256" key="7">
    <source>
        <dbReference type="ARBA" id="ARBA00022695"/>
    </source>
</evidence>
<feature type="compositionally biased region" description="Acidic residues" evidence="16">
    <location>
        <begin position="1465"/>
        <end position="1482"/>
    </location>
</feature>
<dbReference type="GO" id="GO:0003899">
    <property type="term" value="F:DNA-directed RNA polymerase activity"/>
    <property type="evidence" value="ECO:0007669"/>
    <property type="project" value="UniProtKB-EC"/>
</dbReference>
<dbReference type="InterPro" id="IPR015699">
    <property type="entry name" value="DNA-dir_RNA_pol1_lsu_N"/>
</dbReference>
<dbReference type="CDD" id="cd00084">
    <property type="entry name" value="HMG-box_SF"/>
    <property type="match status" value="1"/>
</dbReference>
<dbReference type="FunFam" id="3.30.1490.180:FF:000003">
    <property type="entry name" value="DNA-directed RNA polymerase subunit"/>
    <property type="match status" value="1"/>
</dbReference>
<feature type="region of interest" description="Disordered" evidence="16">
    <location>
        <begin position="221"/>
        <end position="273"/>
    </location>
</feature>
<comment type="subunit">
    <text evidence="3">Component of the RNA polymerase I (Pol I) complex consisting of at least 13 subunits.</text>
</comment>
<evidence type="ECO:0000256" key="12">
    <source>
        <dbReference type="ARBA" id="ARBA00023242"/>
    </source>
</evidence>
<evidence type="ECO:0000256" key="3">
    <source>
        <dbReference type="ARBA" id="ARBA00011251"/>
    </source>
</evidence>
<keyword evidence="12" id="KW-0539">Nucleus</keyword>
<dbReference type="Gene3D" id="4.10.860.120">
    <property type="entry name" value="RNA polymerase II, clamp domain"/>
    <property type="match status" value="1"/>
</dbReference>